<protein>
    <recommendedName>
        <fullName evidence="2">DUF3307 domain-containing protein</fullName>
    </recommendedName>
</protein>
<gene>
    <name evidence="1" type="ORF">S01H1_48844</name>
</gene>
<reference evidence="1" key="1">
    <citation type="journal article" date="2014" name="Front. Microbiol.">
        <title>High frequency of phylogenetically diverse reductive dehalogenase-homologous genes in deep subseafloor sedimentary metagenomes.</title>
        <authorList>
            <person name="Kawai M."/>
            <person name="Futagami T."/>
            <person name="Toyoda A."/>
            <person name="Takaki Y."/>
            <person name="Nishi S."/>
            <person name="Hori S."/>
            <person name="Arai W."/>
            <person name="Tsubouchi T."/>
            <person name="Morono Y."/>
            <person name="Uchiyama I."/>
            <person name="Ito T."/>
            <person name="Fujiyama A."/>
            <person name="Inagaki F."/>
            <person name="Takami H."/>
        </authorList>
    </citation>
    <scope>NUCLEOTIDE SEQUENCE</scope>
    <source>
        <strain evidence="1">Expedition CK06-06</strain>
    </source>
</reference>
<accession>X0WXN7</accession>
<proteinExistence type="predicted"/>
<dbReference type="EMBL" id="BARS01031380">
    <property type="protein sequence ID" value="GAG17496.1"/>
    <property type="molecule type" value="Genomic_DNA"/>
</dbReference>
<evidence type="ECO:0000313" key="1">
    <source>
        <dbReference type="EMBL" id="GAG17496.1"/>
    </source>
</evidence>
<comment type="caution">
    <text evidence="1">The sequence shown here is derived from an EMBL/GenBank/DDBJ whole genome shotgun (WGS) entry which is preliminary data.</text>
</comment>
<feature type="non-terminal residue" evidence="1">
    <location>
        <position position="62"/>
    </location>
</feature>
<organism evidence="1">
    <name type="scientific">marine sediment metagenome</name>
    <dbReference type="NCBI Taxonomy" id="412755"/>
    <lineage>
        <taxon>unclassified sequences</taxon>
        <taxon>metagenomes</taxon>
        <taxon>ecological metagenomes</taxon>
    </lineage>
</organism>
<evidence type="ECO:0008006" key="2">
    <source>
        <dbReference type="Google" id="ProtNLM"/>
    </source>
</evidence>
<sequence length="62" mass="6833">MSTVDSTVLILFALFQVKHMLADYYLQTPKMLSGRGQFWHMGRAQHAAVHAIGSAIVFAIVG</sequence>
<name>X0WXN7_9ZZZZ</name>
<dbReference type="AlphaFoldDB" id="X0WXN7"/>